<dbReference type="Proteomes" id="UP001357485">
    <property type="component" value="Unassembled WGS sequence"/>
</dbReference>
<name>A0ABR0LSK2_9PEZI</name>
<organism evidence="1 2">
    <name type="scientific">Cryomyces antarcticus</name>
    <dbReference type="NCBI Taxonomy" id="329879"/>
    <lineage>
        <taxon>Eukaryota</taxon>
        <taxon>Fungi</taxon>
        <taxon>Dikarya</taxon>
        <taxon>Ascomycota</taxon>
        <taxon>Pezizomycotina</taxon>
        <taxon>Dothideomycetes</taxon>
        <taxon>Dothideomycetes incertae sedis</taxon>
        <taxon>Cryomyces</taxon>
    </lineage>
</organism>
<accession>A0ABR0LSK2</accession>
<proteinExistence type="predicted"/>
<feature type="non-terminal residue" evidence="1">
    <location>
        <position position="117"/>
    </location>
</feature>
<dbReference type="EMBL" id="JAVRRA010011609">
    <property type="protein sequence ID" value="KAK5240035.1"/>
    <property type="molecule type" value="Genomic_DNA"/>
</dbReference>
<reference evidence="1 2" key="1">
    <citation type="submission" date="2023-08" db="EMBL/GenBank/DDBJ databases">
        <title>Black Yeasts Isolated from many extreme environments.</title>
        <authorList>
            <person name="Coleine C."/>
            <person name="Stajich J.E."/>
            <person name="Selbmann L."/>
        </authorList>
    </citation>
    <scope>NUCLEOTIDE SEQUENCE [LARGE SCALE GENOMIC DNA]</scope>
    <source>
        <strain evidence="1 2">CCFEE 536</strain>
    </source>
</reference>
<protein>
    <submittedName>
        <fullName evidence="1">Restriction of telomere capping protein 5</fullName>
    </submittedName>
</protein>
<sequence>MLGGSEDGRQVIEDTLHEDLNPLEDTNGDDLTLAAMKALGAVSVPHHESTTGIHRSIIPTDNLLKLIELLLLIAPLENQESLADYAAQLTDERVSELHDTAHHVLAAFGAERNLGIT</sequence>
<evidence type="ECO:0000313" key="1">
    <source>
        <dbReference type="EMBL" id="KAK5240035.1"/>
    </source>
</evidence>
<comment type="caution">
    <text evidence="1">The sequence shown here is derived from an EMBL/GenBank/DDBJ whole genome shotgun (WGS) entry which is preliminary data.</text>
</comment>
<gene>
    <name evidence="1" type="primary">RTC5</name>
    <name evidence="1" type="ORF">LTR16_011197</name>
</gene>
<evidence type="ECO:0000313" key="2">
    <source>
        <dbReference type="Proteomes" id="UP001357485"/>
    </source>
</evidence>
<keyword evidence="2" id="KW-1185">Reference proteome</keyword>